<gene>
    <name evidence="1" type="ORF">PsYK624_086860</name>
</gene>
<evidence type="ECO:0000313" key="1">
    <source>
        <dbReference type="EMBL" id="GJE92532.1"/>
    </source>
</evidence>
<dbReference type="AlphaFoldDB" id="A0A9P3LFZ0"/>
<proteinExistence type="predicted"/>
<accession>A0A9P3LFZ0</accession>
<organism evidence="1 2">
    <name type="scientific">Phanerochaete sordida</name>
    <dbReference type="NCBI Taxonomy" id="48140"/>
    <lineage>
        <taxon>Eukaryota</taxon>
        <taxon>Fungi</taxon>
        <taxon>Dikarya</taxon>
        <taxon>Basidiomycota</taxon>
        <taxon>Agaricomycotina</taxon>
        <taxon>Agaricomycetes</taxon>
        <taxon>Polyporales</taxon>
        <taxon>Phanerochaetaceae</taxon>
        <taxon>Phanerochaete</taxon>
    </lineage>
</organism>
<dbReference type="PANTHER" id="PTHR35179">
    <property type="entry name" value="PROTEIN CBG02620"/>
    <property type="match status" value="1"/>
</dbReference>
<sequence>MDGLLPDVVHTIPKPQVIPDELDVEISDVEYVASYTWLDTNTPTIAVPGSPRLWSPPALPAQVVPDRGRTFVDQNGFRLGAHALAPLFAAADALGARTGRTPGWGTVDVVTDRNNLLKLLGWLDAGCAKRKHRGAFRIDVALAGAWTLLLRRWEERTAVSSDGTGFGDGFERRCSKDALGGSERGTLAGHCRVVTYDFAGLKMVVRCEVDAYRASKEASVDALTEQLSSLNMRAGPAGGASGVSSIVSIRHAGTEVAQSSLVKIKSRSRASKAQYLENAYLQLLLGQLPELCLGVHDGSGVFDSINSIPLDSERFRNAREKARPALRKLRRLLEEIQSLVMQRGVGAQLSLVCSGGELLLMQRTAEDALLPPVLMRRFTT</sequence>
<name>A0A9P3LFZ0_9APHY</name>
<dbReference type="Proteomes" id="UP000703269">
    <property type="component" value="Unassembled WGS sequence"/>
</dbReference>
<comment type="caution">
    <text evidence="1">The sequence shown here is derived from an EMBL/GenBank/DDBJ whole genome shotgun (WGS) entry which is preliminary data.</text>
</comment>
<protein>
    <submittedName>
        <fullName evidence="1">Uncharacterized protein</fullName>
    </submittedName>
</protein>
<keyword evidence="2" id="KW-1185">Reference proteome</keyword>
<dbReference type="EMBL" id="BPQB01000027">
    <property type="protein sequence ID" value="GJE92532.1"/>
    <property type="molecule type" value="Genomic_DNA"/>
</dbReference>
<evidence type="ECO:0000313" key="2">
    <source>
        <dbReference type="Proteomes" id="UP000703269"/>
    </source>
</evidence>
<reference evidence="1 2" key="1">
    <citation type="submission" date="2021-08" db="EMBL/GenBank/DDBJ databases">
        <title>Draft Genome Sequence of Phanerochaete sordida strain YK-624.</title>
        <authorList>
            <person name="Mori T."/>
            <person name="Dohra H."/>
            <person name="Suzuki T."/>
            <person name="Kawagishi H."/>
            <person name="Hirai H."/>
        </authorList>
    </citation>
    <scope>NUCLEOTIDE SEQUENCE [LARGE SCALE GENOMIC DNA]</scope>
    <source>
        <strain evidence="1 2">YK-624</strain>
    </source>
</reference>
<dbReference type="OrthoDB" id="420564at2759"/>
<dbReference type="PANTHER" id="PTHR35179:SF2">
    <property type="entry name" value="START DOMAIN-CONTAINING PROTEIN"/>
    <property type="match status" value="1"/>
</dbReference>